<dbReference type="InterPro" id="IPR004165">
    <property type="entry name" value="CoA_trans_fam_I"/>
</dbReference>
<accession>A0A381VMS6</accession>
<protein>
    <recommendedName>
        <fullName evidence="2">CoA-transferase</fullName>
    </recommendedName>
</protein>
<dbReference type="EMBL" id="UINC01009253">
    <property type="protein sequence ID" value="SVA41524.1"/>
    <property type="molecule type" value="Genomic_DNA"/>
</dbReference>
<dbReference type="InterPro" id="IPR037171">
    <property type="entry name" value="NagB/RpiA_transferase-like"/>
</dbReference>
<dbReference type="GO" id="GO:0008410">
    <property type="term" value="F:CoA-transferase activity"/>
    <property type="evidence" value="ECO:0007669"/>
    <property type="project" value="InterPro"/>
</dbReference>
<dbReference type="Gene3D" id="3.40.1080.10">
    <property type="entry name" value="Glutaconate Coenzyme A-transferase"/>
    <property type="match status" value="1"/>
</dbReference>
<dbReference type="PANTHER" id="PTHR43293:SF3">
    <property type="entry name" value="CHOLESTEROL RING-CLEAVING HYDROLASE IPDB SUBUNIT"/>
    <property type="match status" value="1"/>
</dbReference>
<dbReference type="AlphaFoldDB" id="A0A381VMS6"/>
<sequence>MAEAFRGDGEILCNPIGTTPIIGGRLARATFEPDMVMTDAVSVLAANILPVGDDDAPRLVEAWMPYRDVFDIVWSGRRHVVMGASQIDAHGNQNLAAIGDWRQPKAQLLGLRGAPGNLVNHVTSYWVPNHSTRSFVPAVDVVSGPGYDRVSELSRFIRDNHEIRRVVSNLGVFDFANDEQRMQVVSVHPGTTVDEVVDATGFELLVADEVPETRLPTDEELRLIREVIDPDGLRRAEFR</sequence>
<name>A0A381VMS6_9ZZZZ</name>
<proteinExistence type="predicted"/>
<dbReference type="PANTHER" id="PTHR43293">
    <property type="entry name" value="ACETATE COA-TRANSFERASE YDIF"/>
    <property type="match status" value="1"/>
</dbReference>
<evidence type="ECO:0000313" key="1">
    <source>
        <dbReference type="EMBL" id="SVA41524.1"/>
    </source>
</evidence>
<dbReference type="SUPFAM" id="SSF100950">
    <property type="entry name" value="NagB/RpiA/CoA transferase-like"/>
    <property type="match status" value="1"/>
</dbReference>
<gene>
    <name evidence="1" type="ORF">METZ01_LOCUS94378</name>
</gene>
<reference evidence="1" key="1">
    <citation type="submission" date="2018-05" db="EMBL/GenBank/DDBJ databases">
        <authorList>
            <person name="Lanie J.A."/>
            <person name="Ng W.-L."/>
            <person name="Kazmierczak K.M."/>
            <person name="Andrzejewski T.M."/>
            <person name="Davidsen T.M."/>
            <person name="Wayne K.J."/>
            <person name="Tettelin H."/>
            <person name="Glass J.I."/>
            <person name="Rusch D."/>
            <person name="Podicherti R."/>
            <person name="Tsui H.-C.T."/>
            <person name="Winkler M.E."/>
        </authorList>
    </citation>
    <scope>NUCLEOTIDE SEQUENCE</scope>
</reference>
<evidence type="ECO:0008006" key="2">
    <source>
        <dbReference type="Google" id="ProtNLM"/>
    </source>
</evidence>
<dbReference type="Pfam" id="PF01144">
    <property type="entry name" value="CoA_trans"/>
    <property type="match status" value="1"/>
</dbReference>
<organism evidence="1">
    <name type="scientific">marine metagenome</name>
    <dbReference type="NCBI Taxonomy" id="408172"/>
    <lineage>
        <taxon>unclassified sequences</taxon>
        <taxon>metagenomes</taxon>
        <taxon>ecological metagenomes</taxon>
    </lineage>
</organism>